<dbReference type="Proteomes" id="UP001203423">
    <property type="component" value="Unassembled WGS sequence"/>
</dbReference>
<sequence length="237" mass="26072">MDDASLVNPSFITDTAGEYVISLTVNDAELDSESDNLVITVVDPNVTLSGYISGTFKHIMGLPIASVNFLINDQSVVTNEQGILSYRISVEENATVSIETNNDRIPYASYTSRPINQNAESMLSLGEQTLPLYQVIEILLIDTCDTTSTQEHILAFTLTEHEAPLFNIDYQFSQTLTVWEKATVTIPVGVTFNVHSETGLLRELGQGTYHNNITYVSRYSDPDITAGTTLFTCSTNP</sequence>
<name>A0ABT0LIM3_9GAMM</name>
<comment type="caution">
    <text evidence="1">The sequence shown here is derived from an EMBL/GenBank/DDBJ whole genome shotgun (WGS) entry which is preliminary data.</text>
</comment>
<evidence type="ECO:0000313" key="1">
    <source>
        <dbReference type="EMBL" id="MCL1127553.1"/>
    </source>
</evidence>
<evidence type="ECO:0008006" key="3">
    <source>
        <dbReference type="Google" id="ProtNLM"/>
    </source>
</evidence>
<accession>A0ABT0LIM3</accession>
<dbReference type="Gene3D" id="2.60.40.10">
    <property type="entry name" value="Immunoglobulins"/>
    <property type="match status" value="1"/>
</dbReference>
<gene>
    <name evidence="1" type="ORF">L2764_24540</name>
</gene>
<evidence type="ECO:0000313" key="2">
    <source>
        <dbReference type="Proteomes" id="UP001203423"/>
    </source>
</evidence>
<organism evidence="1 2">
    <name type="scientific">Shewanella surugensis</name>
    <dbReference type="NCBI Taxonomy" id="212020"/>
    <lineage>
        <taxon>Bacteria</taxon>
        <taxon>Pseudomonadati</taxon>
        <taxon>Pseudomonadota</taxon>
        <taxon>Gammaproteobacteria</taxon>
        <taxon>Alteromonadales</taxon>
        <taxon>Shewanellaceae</taxon>
        <taxon>Shewanella</taxon>
    </lineage>
</organism>
<proteinExistence type="predicted"/>
<protein>
    <recommendedName>
        <fullName evidence="3">Cadherin domain-containing protein</fullName>
    </recommendedName>
</protein>
<dbReference type="InterPro" id="IPR013783">
    <property type="entry name" value="Ig-like_fold"/>
</dbReference>
<dbReference type="EMBL" id="JAKIKS010000174">
    <property type="protein sequence ID" value="MCL1127553.1"/>
    <property type="molecule type" value="Genomic_DNA"/>
</dbReference>
<keyword evidence="2" id="KW-1185">Reference proteome</keyword>
<reference evidence="1 2" key="1">
    <citation type="submission" date="2022-01" db="EMBL/GenBank/DDBJ databases">
        <title>Whole genome-based taxonomy of the Shewanellaceae.</title>
        <authorList>
            <person name="Martin-Rodriguez A.J."/>
        </authorList>
    </citation>
    <scope>NUCLEOTIDE SEQUENCE [LARGE SCALE GENOMIC DNA]</scope>
    <source>
        <strain evidence="1 2">DSM 17177</strain>
    </source>
</reference>